<dbReference type="GO" id="GO:0030289">
    <property type="term" value="C:protein phosphatase 4 complex"/>
    <property type="evidence" value="ECO:0007669"/>
    <property type="project" value="InterPro"/>
</dbReference>
<organism evidence="3 4">
    <name type="scientific">Neocucurbitaria cava</name>
    <dbReference type="NCBI Taxonomy" id="798079"/>
    <lineage>
        <taxon>Eukaryota</taxon>
        <taxon>Fungi</taxon>
        <taxon>Dikarya</taxon>
        <taxon>Ascomycota</taxon>
        <taxon>Pezizomycotina</taxon>
        <taxon>Dothideomycetes</taxon>
        <taxon>Pleosporomycetidae</taxon>
        <taxon>Pleosporales</taxon>
        <taxon>Pleosporineae</taxon>
        <taxon>Cucurbitariaceae</taxon>
        <taxon>Neocucurbitaria</taxon>
    </lineage>
</organism>
<dbReference type="PANTHER" id="PTHR16487:SF0">
    <property type="entry name" value="PROTEIN PHOSPHATASE 4 REGULATORY SUBUNIT 2-RELATED"/>
    <property type="match status" value="1"/>
</dbReference>
<dbReference type="OrthoDB" id="341898at2759"/>
<dbReference type="Proteomes" id="UP001140560">
    <property type="component" value="Unassembled WGS sequence"/>
</dbReference>
<evidence type="ECO:0000256" key="1">
    <source>
        <dbReference type="ARBA" id="ARBA00009207"/>
    </source>
</evidence>
<protein>
    <recommendedName>
        <fullName evidence="5">Protein phosphatase 4 core regulatory subunit R2</fullName>
    </recommendedName>
</protein>
<keyword evidence="4" id="KW-1185">Reference proteome</keyword>
<dbReference type="GO" id="GO:0005634">
    <property type="term" value="C:nucleus"/>
    <property type="evidence" value="ECO:0007669"/>
    <property type="project" value="TreeGrafter"/>
</dbReference>
<name>A0A9W8Y384_9PLEO</name>
<feature type="compositionally biased region" description="Low complexity" evidence="2">
    <location>
        <begin position="330"/>
        <end position="339"/>
    </location>
</feature>
<sequence length="384" mass="40582">IVSEFPKPPAEADSTPQTSTELPSRPQTSNAISSQESHTTDKENAPPATPPRPPVPAFEAPSDSQHVPQDITTFYSSIRNTLATNFAQHPPHTVQRLAELILEPQRRYRYLPPYLRALDRVVSVSSPLTIFPLPQAVLPTAGGLLNGTTSANAPQTTALGSDESLGGALLTPIPWLQNRGQNELISESTEMVDGPNGAGRIETVTVGMLSGNARPESAQTSQIASSHPDGETLPSTGPVTQGELLRQEQEAGIVLNNPHSMTTSPTRTTFGEIEGGGTIVETVEGVEEAPHARGPEIIGLEDTGLQKQGGRLDIEGAIGRPSVVQANKSPAPAEPAQGEAQDENMADASGKSETAPTEKAVTRRDTAAKEEAKKSQDVDMKADE</sequence>
<dbReference type="EMBL" id="JAPEUY010000014">
    <property type="protein sequence ID" value="KAJ4366444.1"/>
    <property type="molecule type" value="Genomic_DNA"/>
</dbReference>
<evidence type="ECO:0000313" key="4">
    <source>
        <dbReference type="Proteomes" id="UP001140560"/>
    </source>
</evidence>
<comment type="similarity">
    <text evidence="1">Belongs to the PPP4R2 family.</text>
</comment>
<feature type="non-terminal residue" evidence="3">
    <location>
        <position position="1"/>
    </location>
</feature>
<feature type="compositionally biased region" description="Polar residues" evidence="2">
    <location>
        <begin position="14"/>
        <end position="37"/>
    </location>
</feature>
<proteinExistence type="inferred from homology"/>
<comment type="caution">
    <text evidence="3">The sequence shown here is derived from an EMBL/GenBank/DDBJ whole genome shotgun (WGS) entry which is preliminary data.</text>
</comment>
<evidence type="ECO:0000313" key="3">
    <source>
        <dbReference type="EMBL" id="KAJ4366444.1"/>
    </source>
</evidence>
<dbReference type="InterPro" id="IPR015267">
    <property type="entry name" value="PPP4R2"/>
</dbReference>
<feature type="region of interest" description="Disordered" evidence="2">
    <location>
        <begin position="212"/>
        <end position="239"/>
    </location>
</feature>
<dbReference type="AlphaFoldDB" id="A0A9W8Y384"/>
<dbReference type="PANTHER" id="PTHR16487">
    <property type="entry name" value="PPP4R2-RELATED PROTEIN"/>
    <property type="match status" value="1"/>
</dbReference>
<evidence type="ECO:0000256" key="2">
    <source>
        <dbReference type="SAM" id="MobiDB-lite"/>
    </source>
</evidence>
<accession>A0A9W8Y384</accession>
<feature type="region of interest" description="Disordered" evidence="2">
    <location>
        <begin position="1"/>
        <end position="67"/>
    </location>
</feature>
<feature type="compositionally biased region" description="Basic and acidic residues" evidence="2">
    <location>
        <begin position="360"/>
        <end position="384"/>
    </location>
</feature>
<evidence type="ECO:0008006" key="5">
    <source>
        <dbReference type="Google" id="ProtNLM"/>
    </source>
</evidence>
<feature type="region of interest" description="Disordered" evidence="2">
    <location>
        <begin position="324"/>
        <end position="384"/>
    </location>
</feature>
<reference evidence="3" key="1">
    <citation type="submission" date="2022-10" db="EMBL/GenBank/DDBJ databases">
        <title>Tapping the CABI collections for fungal endophytes: first genome assemblies for Collariella, Neodidymelliopsis, Ascochyta clinopodiicola, Didymella pomorum, Didymosphaeria variabile, Neocosmospora piperis and Neocucurbitaria cava.</title>
        <authorList>
            <person name="Hill R."/>
        </authorList>
    </citation>
    <scope>NUCLEOTIDE SEQUENCE</scope>
    <source>
        <strain evidence="3">IMI 356814</strain>
    </source>
</reference>
<dbReference type="GO" id="GO:0005737">
    <property type="term" value="C:cytoplasm"/>
    <property type="evidence" value="ECO:0007669"/>
    <property type="project" value="TreeGrafter"/>
</dbReference>
<gene>
    <name evidence="3" type="ORF">N0V83_008080</name>
</gene>
<dbReference type="GO" id="GO:0019888">
    <property type="term" value="F:protein phosphatase regulator activity"/>
    <property type="evidence" value="ECO:0007669"/>
    <property type="project" value="InterPro"/>
</dbReference>
<feature type="compositionally biased region" description="Pro residues" evidence="2">
    <location>
        <begin position="47"/>
        <end position="56"/>
    </location>
</feature>